<reference evidence="2 3" key="1">
    <citation type="journal article" date="2019" name="Sci. Rep.">
        <title>A high-quality genome of Eragrostis curvula grass provides insights into Poaceae evolution and supports new strategies to enhance forage quality.</title>
        <authorList>
            <person name="Carballo J."/>
            <person name="Santos B.A.C.M."/>
            <person name="Zappacosta D."/>
            <person name="Garbus I."/>
            <person name="Selva J.P."/>
            <person name="Gallo C.A."/>
            <person name="Diaz A."/>
            <person name="Albertini E."/>
            <person name="Caccamo M."/>
            <person name="Echenique V."/>
        </authorList>
    </citation>
    <scope>NUCLEOTIDE SEQUENCE [LARGE SCALE GENOMIC DNA]</scope>
    <source>
        <strain evidence="3">cv. Victoria</strain>
        <tissue evidence="2">Leaf</tissue>
    </source>
</reference>
<keyword evidence="1" id="KW-0862">Zinc</keyword>
<dbReference type="Proteomes" id="UP000324897">
    <property type="component" value="Chromosome 2"/>
</dbReference>
<proteinExistence type="inferred from homology"/>
<evidence type="ECO:0000313" key="2">
    <source>
        <dbReference type="EMBL" id="TVU25057.1"/>
    </source>
</evidence>
<dbReference type="GO" id="GO:0008270">
    <property type="term" value="F:zinc ion binding"/>
    <property type="evidence" value="ECO:0007669"/>
    <property type="project" value="UniProtKB-UniRule"/>
</dbReference>
<protein>
    <recommendedName>
        <fullName evidence="1">Protein FAR1-RELATED SEQUENCE</fullName>
    </recommendedName>
</protein>
<sequence length="168" mass="19825">MDCFFPFLQTTARSEGFNAVLKWYVNPNNSLLTFVEQYMRIQQSILSRQNEFEFNTIVGEPSFLMGHPMERQMMGTYTRRLFNVFQVELKHKSSYFVHEMGTPNVFDIVPYTACPEPLYHSRTFRVRANPSDEEYECTYYKFARDGVLCCHILRVFDKLAVRLVPTSL</sequence>
<dbReference type="InterPro" id="IPR031052">
    <property type="entry name" value="FHY3/FAR1"/>
</dbReference>
<dbReference type="PANTHER" id="PTHR31669:SF296">
    <property type="entry name" value="PROTEIN FAR1-RELATED SEQUENCE"/>
    <property type="match status" value="1"/>
</dbReference>
<comment type="subcellular location">
    <subcellularLocation>
        <location evidence="1">Nucleus</location>
    </subcellularLocation>
</comment>
<keyword evidence="3" id="KW-1185">Reference proteome</keyword>
<comment type="function">
    <text evidence="1">Putative transcription activator involved in regulating light control of development.</text>
</comment>
<organism evidence="2 3">
    <name type="scientific">Eragrostis curvula</name>
    <name type="common">weeping love grass</name>
    <dbReference type="NCBI Taxonomy" id="38414"/>
    <lineage>
        <taxon>Eukaryota</taxon>
        <taxon>Viridiplantae</taxon>
        <taxon>Streptophyta</taxon>
        <taxon>Embryophyta</taxon>
        <taxon>Tracheophyta</taxon>
        <taxon>Spermatophyta</taxon>
        <taxon>Magnoliopsida</taxon>
        <taxon>Liliopsida</taxon>
        <taxon>Poales</taxon>
        <taxon>Poaceae</taxon>
        <taxon>PACMAD clade</taxon>
        <taxon>Chloridoideae</taxon>
        <taxon>Eragrostideae</taxon>
        <taxon>Eragrostidinae</taxon>
        <taxon>Eragrostis</taxon>
    </lineage>
</organism>
<keyword evidence="1" id="KW-0479">Metal-binding</keyword>
<dbReference type="GO" id="GO:0005634">
    <property type="term" value="C:nucleus"/>
    <property type="evidence" value="ECO:0007669"/>
    <property type="project" value="UniProtKB-SubCell"/>
</dbReference>
<gene>
    <name evidence="2" type="ORF">EJB05_27533</name>
</gene>
<dbReference type="AlphaFoldDB" id="A0A5J9UPE2"/>
<feature type="non-terminal residue" evidence="2">
    <location>
        <position position="1"/>
    </location>
</feature>
<dbReference type="PANTHER" id="PTHR31669">
    <property type="entry name" value="PROTEIN FAR1-RELATED SEQUENCE 10-RELATED"/>
    <property type="match status" value="1"/>
</dbReference>
<name>A0A5J9UPE2_9POAL</name>
<keyword evidence="1" id="KW-0539">Nucleus</keyword>
<evidence type="ECO:0000256" key="1">
    <source>
        <dbReference type="RuleBase" id="RU367018"/>
    </source>
</evidence>
<keyword evidence="1" id="KW-0863">Zinc-finger</keyword>
<dbReference type="EMBL" id="RWGY01000013">
    <property type="protein sequence ID" value="TVU25057.1"/>
    <property type="molecule type" value="Genomic_DNA"/>
</dbReference>
<accession>A0A5J9UPE2</accession>
<comment type="similarity">
    <text evidence="1">Belongs to the FHY3/FAR1 family.</text>
</comment>
<dbReference type="OrthoDB" id="689460at2759"/>
<comment type="caution">
    <text evidence="2">The sequence shown here is derived from an EMBL/GenBank/DDBJ whole genome shotgun (WGS) entry which is preliminary data.</text>
</comment>
<dbReference type="Gramene" id="TVU25057">
    <property type="protein sequence ID" value="TVU25057"/>
    <property type="gene ID" value="EJB05_27533"/>
</dbReference>
<evidence type="ECO:0000313" key="3">
    <source>
        <dbReference type="Proteomes" id="UP000324897"/>
    </source>
</evidence>
<dbReference type="GO" id="GO:0006355">
    <property type="term" value="P:regulation of DNA-templated transcription"/>
    <property type="evidence" value="ECO:0007669"/>
    <property type="project" value="UniProtKB-UniRule"/>
</dbReference>